<keyword evidence="3" id="KW-0050">Antiport</keyword>
<evidence type="ECO:0000256" key="1">
    <source>
        <dbReference type="ARBA" id="ARBA00004141"/>
    </source>
</evidence>
<feature type="transmembrane region" description="Helical" evidence="10">
    <location>
        <begin position="158"/>
        <end position="181"/>
    </location>
</feature>
<gene>
    <name evidence="12" type="primary">napA</name>
    <name evidence="12" type="ORF">GCM10010961_25200</name>
</gene>
<proteinExistence type="predicted"/>
<keyword evidence="5 10" id="KW-1133">Transmembrane helix</keyword>
<dbReference type="InterPro" id="IPR038770">
    <property type="entry name" value="Na+/solute_symporter_sf"/>
</dbReference>
<accession>A0A8J3H8Z8</accession>
<evidence type="ECO:0000313" key="12">
    <source>
        <dbReference type="EMBL" id="GHG93005.1"/>
    </source>
</evidence>
<comment type="subcellular location">
    <subcellularLocation>
        <location evidence="1">Membrane</location>
        <topology evidence="1">Multi-pass membrane protein</topology>
    </subcellularLocation>
</comment>
<feature type="transmembrane region" description="Helical" evidence="10">
    <location>
        <begin position="61"/>
        <end position="79"/>
    </location>
</feature>
<feature type="transmembrane region" description="Helical" evidence="10">
    <location>
        <begin position="352"/>
        <end position="371"/>
    </location>
</feature>
<keyword evidence="7" id="KW-0406">Ion transport</keyword>
<feature type="domain" description="Cation/H+ exchanger transmembrane" evidence="11">
    <location>
        <begin position="13"/>
        <end position="404"/>
    </location>
</feature>
<dbReference type="GO" id="GO:1902600">
    <property type="term" value="P:proton transmembrane transport"/>
    <property type="evidence" value="ECO:0007669"/>
    <property type="project" value="InterPro"/>
</dbReference>
<dbReference type="AlphaFoldDB" id="A0A8J3H8Z8"/>
<keyword evidence="6" id="KW-0915">Sodium</keyword>
<sequence length="407" mass="42555">MELFYILLVLLVVTRAFGELAERLAQPALVGELVAGIALGAAAAGFPETFPILSELPDNDVFATITDLAMFFLMLYAGVEMQSEKLFQRSSASLAVALGGMIAPLGLGVALGLAFLPDTPLRLTQSLFIGVALAITAVPATVRILTDLGNLESPVGQIIVSAAVFDDILSLILLAWLTAMISGGEAPDLADLAILSGKIALFFLLSAAIGKFIFPWGGRIMSHLKIHELGISAILNGGFAFALLAEALGLHFIVGAFLAGLFFGRGTIDNETYERVSETLSAVTFGFLAPIFFASIGFHADFSVISAVPWFLALLLLSAFVGKIVGAGGAARIFGFTMNESVAIGVGMSPRGAVELVIAGIALDAGLFVSVSENDVIISNLFSAVVMMSVLTTVISPIILKLVFARL</sequence>
<dbReference type="GO" id="GO:0016020">
    <property type="term" value="C:membrane"/>
    <property type="evidence" value="ECO:0007669"/>
    <property type="project" value="UniProtKB-SubCell"/>
</dbReference>
<feature type="transmembrane region" description="Helical" evidence="10">
    <location>
        <begin position="250"/>
        <end position="268"/>
    </location>
</feature>
<dbReference type="GO" id="GO:0015297">
    <property type="term" value="F:antiporter activity"/>
    <property type="evidence" value="ECO:0007669"/>
    <property type="project" value="UniProtKB-KW"/>
</dbReference>
<evidence type="ECO:0000256" key="10">
    <source>
        <dbReference type="SAM" id="Phobius"/>
    </source>
</evidence>
<feature type="transmembrane region" description="Helical" evidence="10">
    <location>
        <begin position="280"/>
        <end position="298"/>
    </location>
</feature>
<reference evidence="12" key="2">
    <citation type="submission" date="2020-09" db="EMBL/GenBank/DDBJ databases">
        <authorList>
            <person name="Sun Q."/>
            <person name="Zhou Y."/>
        </authorList>
    </citation>
    <scope>NUCLEOTIDE SEQUENCE</scope>
    <source>
        <strain evidence="12">CGMCC 1.7081</strain>
    </source>
</reference>
<evidence type="ECO:0000313" key="13">
    <source>
        <dbReference type="Proteomes" id="UP000611500"/>
    </source>
</evidence>
<comment type="caution">
    <text evidence="12">The sequence shown here is derived from an EMBL/GenBank/DDBJ whole genome shotgun (WGS) entry which is preliminary data.</text>
</comment>
<feature type="transmembrane region" description="Helical" evidence="10">
    <location>
        <begin position="377"/>
        <end position="404"/>
    </location>
</feature>
<dbReference type="Pfam" id="PF00999">
    <property type="entry name" value="Na_H_Exchanger"/>
    <property type="match status" value="1"/>
</dbReference>
<dbReference type="Proteomes" id="UP000611500">
    <property type="component" value="Unassembled WGS sequence"/>
</dbReference>
<evidence type="ECO:0000256" key="9">
    <source>
        <dbReference type="ARBA" id="ARBA00023201"/>
    </source>
</evidence>
<name>A0A8J3H8Z8_9RHOB</name>
<feature type="transmembrane region" description="Helical" evidence="10">
    <location>
        <begin position="91"/>
        <end position="115"/>
    </location>
</feature>
<evidence type="ECO:0000256" key="3">
    <source>
        <dbReference type="ARBA" id="ARBA00022449"/>
    </source>
</evidence>
<evidence type="ECO:0000256" key="2">
    <source>
        <dbReference type="ARBA" id="ARBA00022448"/>
    </source>
</evidence>
<evidence type="ECO:0000256" key="7">
    <source>
        <dbReference type="ARBA" id="ARBA00023065"/>
    </source>
</evidence>
<feature type="transmembrane region" description="Helical" evidence="10">
    <location>
        <begin position="127"/>
        <end position="146"/>
    </location>
</feature>
<keyword evidence="4 10" id="KW-0812">Transmembrane</keyword>
<feature type="transmembrane region" description="Helical" evidence="10">
    <location>
        <begin position="193"/>
        <end position="214"/>
    </location>
</feature>
<dbReference type="PANTHER" id="PTHR43562">
    <property type="entry name" value="NAPA-TYPE SODIUM/HYDROGEN ANTIPORTER"/>
    <property type="match status" value="1"/>
</dbReference>
<protein>
    <submittedName>
        <fullName evidence="12">Na+/H+ antiporter GerT</fullName>
    </submittedName>
</protein>
<keyword evidence="13" id="KW-1185">Reference proteome</keyword>
<dbReference type="Gene3D" id="1.20.1530.20">
    <property type="match status" value="1"/>
</dbReference>
<evidence type="ECO:0000256" key="5">
    <source>
        <dbReference type="ARBA" id="ARBA00022989"/>
    </source>
</evidence>
<evidence type="ECO:0000256" key="6">
    <source>
        <dbReference type="ARBA" id="ARBA00023053"/>
    </source>
</evidence>
<evidence type="ECO:0000256" key="8">
    <source>
        <dbReference type="ARBA" id="ARBA00023136"/>
    </source>
</evidence>
<evidence type="ECO:0000259" key="11">
    <source>
        <dbReference type="Pfam" id="PF00999"/>
    </source>
</evidence>
<evidence type="ECO:0000256" key="4">
    <source>
        <dbReference type="ARBA" id="ARBA00022692"/>
    </source>
</evidence>
<feature type="transmembrane region" description="Helical" evidence="10">
    <location>
        <begin position="310"/>
        <end position="331"/>
    </location>
</feature>
<dbReference type="InterPro" id="IPR006153">
    <property type="entry name" value="Cation/H_exchanger_TM"/>
</dbReference>
<keyword evidence="9" id="KW-0739">Sodium transport</keyword>
<dbReference type="GO" id="GO:0006814">
    <property type="term" value="P:sodium ion transport"/>
    <property type="evidence" value="ECO:0007669"/>
    <property type="project" value="UniProtKB-KW"/>
</dbReference>
<dbReference type="RefSeq" id="WP_028094448.1">
    <property type="nucleotide sequence ID" value="NZ_BNAP01000010.1"/>
</dbReference>
<keyword evidence="2" id="KW-0813">Transport</keyword>
<keyword evidence="8 10" id="KW-0472">Membrane</keyword>
<reference evidence="12" key="1">
    <citation type="journal article" date="2014" name="Int. J. Syst. Evol. Microbiol.">
        <title>Complete genome sequence of Corynebacterium casei LMG S-19264T (=DSM 44701T), isolated from a smear-ripened cheese.</title>
        <authorList>
            <consortium name="US DOE Joint Genome Institute (JGI-PGF)"/>
            <person name="Walter F."/>
            <person name="Albersmeier A."/>
            <person name="Kalinowski J."/>
            <person name="Ruckert C."/>
        </authorList>
    </citation>
    <scope>NUCLEOTIDE SEQUENCE</scope>
    <source>
        <strain evidence="12">CGMCC 1.7081</strain>
    </source>
</reference>
<organism evidence="12 13">
    <name type="scientific">Pseudodonghicola xiamenensis</name>
    <dbReference type="NCBI Taxonomy" id="337702"/>
    <lineage>
        <taxon>Bacteria</taxon>
        <taxon>Pseudomonadati</taxon>
        <taxon>Pseudomonadota</taxon>
        <taxon>Alphaproteobacteria</taxon>
        <taxon>Rhodobacterales</taxon>
        <taxon>Paracoccaceae</taxon>
        <taxon>Pseudodonghicola</taxon>
    </lineage>
</organism>
<dbReference type="PANTHER" id="PTHR43562:SF3">
    <property type="entry name" value="SODIUM ION_PROTON EXCHANGER (EUROFUNG)"/>
    <property type="match status" value="1"/>
</dbReference>
<dbReference type="EMBL" id="BNAP01000010">
    <property type="protein sequence ID" value="GHG93005.1"/>
    <property type="molecule type" value="Genomic_DNA"/>
</dbReference>